<gene>
    <name evidence="9" type="ORF">SAMN05216283_101429</name>
</gene>
<dbReference type="STRING" id="655355.SAMN05216283_101429"/>
<dbReference type="PANTHER" id="PTHR30472:SF25">
    <property type="entry name" value="ABC TRANSPORTER PERMEASE PROTEIN MJ0876-RELATED"/>
    <property type="match status" value="1"/>
</dbReference>
<dbReference type="GO" id="GO:0022857">
    <property type="term" value="F:transmembrane transporter activity"/>
    <property type="evidence" value="ECO:0007669"/>
    <property type="project" value="InterPro"/>
</dbReference>
<comment type="similarity">
    <text evidence="2">Belongs to the binding-protein-dependent transport system permease family. FecCD subfamily.</text>
</comment>
<evidence type="ECO:0000256" key="4">
    <source>
        <dbReference type="ARBA" id="ARBA00022475"/>
    </source>
</evidence>
<dbReference type="InterPro" id="IPR037294">
    <property type="entry name" value="ABC_BtuC-like"/>
</dbReference>
<feature type="transmembrane region" description="Helical" evidence="8">
    <location>
        <begin position="200"/>
        <end position="220"/>
    </location>
</feature>
<name>A0A1I2BJ12_9BACT</name>
<feature type="transmembrane region" description="Helical" evidence="8">
    <location>
        <begin position="316"/>
        <end position="333"/>
    </location>
</feature>
<protein>
    <submittedName>
        <fullName evidence="9">Iron complex transport system permease protein</fullName>
    </submittedName>
</protein>
<dbReference type="CDD" id="cd06550">
    <property type="entry name" value="TM_ABC_iron-siderophores_like"/>
    <property type="match status" value="1"/>
</dbReference>
<evidence type="ECO:0000256" key="6">
    <source>
        <dbReference type="ARBA" id="ARBA00022989"/>
    </source>
</evidence>
<evidence type="ECO:0000256" key="5">
    <source>
        <dbReference type="ARBA" id="ARBA00022692"/>
    </source>
</evidence>
<feature type="transmembrane region" description="Helical" evidence="8">
    <location>
        <begin position="155"/>
        <end position="175"/>
    </location>
</feature>
<keyword evidence="3" id="KW-0813">Transport</keyword>
<reference evidence="9 10" key="1">
    <citation type="submission" date="2016-10" db="EMBL/GenBank/DDBJ databases">
        <authorList>
            <person name="de Groot N.N."/>
        </authorList>
    </citation>
    <scope>NUCLEOTIDE SEQUENCE [LARGE SCALE GENOMIC DNA]</scope>
    <source>
        <strain evidence="9 10">CGMCC 1.9156</strain>
    </source>
</reference>
<proteinExistence type="inferred from homology"/>
<keyword evidence="5 8" id="KW-0812">Transmembrane</keyword>
<comment type="subcellular location">
    <subcellularLocation>
        <location evidence="1">Cell membrane</location>
        <topology evidence="1">Multi-pass membrane protein</topology>
    </subcellularLocation>
</comment>
<keyword evidence="10" id="KW-1185">Reference proteome</keyword>
<evidence type="ECO:0000256" key="2">
    <source>
        <dbReference type="ARBA" id="ARBA00007935"/>
    </source>
</evidence>
<dbReference type="RefSeq" id="WP_212733385.1">
    <property type="nucleotide sequence ID" value="NZ_FONW01000001.1"/>
</dbReference>
<dbReference type="Pfam" id="PF01032">
    <property type="entry name" value="FecCD"/>
    <property type="match status" value="1"/>
</dbReference>
<dbReference type="PANTHER" id="PTHR30472">
    <property type="entry name" value="FERRIC ENTEROBACTIN TRANSPORT SYSTEM PERMEASE PROTEIN"/>
    <property type="match status" value="1"/>
</dbReference>
<dbReference type="AlphaFoldDB" id="A0A1I2BJ12"/>
<keyword evidence="6 8" id="KW-1133">Transmembrane helix</keyword>
<dbReference type="GO" id="GO:0033214">
    <property type="term" value="P:siderophore-iron import into cell"/>
    <property type="evidence" value="ECO:0007669"/>
    <property type="project" value="TreeGrafter"/>
</dbReference>
<dbReference type="InterPro" id="IPR000522">
    <property type="entry name" value="ABC_transptr_permease_BtuC"/>
</dbReference>
<feature type="transmembrane region" description="Helical" evidence="8">
    <location>
        <begin position="241"/>
        <end position="271"/>
    </location>
</feature>
<dbReference type="Proteomes" id="UP000198964">
    <property type="component" value="Unassembled WGS sequence"/>
</dbReference>
<accession>A0A1I2BJ12</accession>
<dbReference type="Gene3D" id="1.10.3470.10">
    <property type="entry name" value="ABC transporter involved in vitamin B12 uptake, BtuC"/>
    <property type="match status" value="1"/>
</dbReference>
<evidence type="ECO:0000256" key="1">
    <source>
        <dbReference type="ARBA" id="ARBA00004651"/>
    </source>
</evidence>
<evidence type="ECO:0000256" key="8">
    <source>
        <dbReference type="SAM" id="Phobius"/>
    </source>
</evidence>
<dbReference type="FunFam" id="1.10.3470.10:FF:000001">
    <property type="entry name" value="Vitamin B12 ABC transporter permease BtuC"/>
    <property type="match status" value="1"/>
</dbReference>
<feature type="transmembrane region" description="Helical" evidence="8">
    <location>
        <begin position="96"/>
        <end position="117"/>
    </location>
</feature>
<evidence type="ECO:0000256" key="3">
    <source>
        <dbReference type="ARBA" id="ARBA00022448"/>
    </source>
</evidence>
<keyword evidence="4" id="KW-1003">Cell membrane</keyword>
<evidence type="ECO:0000256" key="7">
    <source>
        <dbReference type="ARBA" id="ARBA00023136"/>
    </source>
</evidence>
<sequence length="339" mass="36217">MPTHKKYIKWLMAILVLAAALLASAIVGLSVGELKLSLADVWRMLVHGGEADSMEYLLISQVRLPRVILGIAVGGALSLAGVVLQGIYRNPLVEPFTLGISGGASLGVAFTIVTGLHLAFGSFMLPLFGFIGAFVIIFLVYTLSTRRGSINIQNMLLTGVMISFIASSAMMFLMATTSSDNLHGIVFWIMGSLDEPDTGLIYFTLIAGLVVLGISYLFVQPLNALRLGEEKAMHLGFNTNVVIRVMFLLASLLAGICVSVAGVIGFVGLIIPHVLRLMFGHDYRILLIGSFLLGGIFLVLSDVVARTIISPNELPIGVITGIVGGLVFLVLMSQKRKGN</sequence>
<feature type="transmembrane region" description="Helical" evidence="8">
    <location>
        <begin position="123"/>
        <end position="143"/>
    </location>
</feature>
<feature type="transmembrane region" description="Helical" evidence="8">
    <location>
        <begin position="283"/>
        <end position="304"/>
    </location>
</feature>
<evidence type="ECO:0000313" key="9">
    <source>
        <dbReference type="EMBL" id="SFE56161.1"/>
    </source>
</evidence>
<feature type="transmembrane region" description="Helical" evidence="8">
    <location>
        <begin position="64"/>
        <end position="84"/>
    </location>
</feature>
<dbReference type="EMBL" id="FONW01000001">
    <property type="protein sequence ID" value="SFE56161.1"/>
    <property type="molecule type" value="Genomic_DNA"/>
</dbReference>
<dbReference type="GO" id="GO:0005886">
    <property type="term" value="C:plasma membrane"/>
    <property type="evidence" value="ECO:0007669"/>
    <property type="project" value="UniProtKB-SubCell"/>
</dbReference>
<keyword evidence="7 8" id="KW-0472">Membrane</keyword>
<dbReference type="SUPFAM" id="SSF81345">
    <property type="entry name" value="ABC transporter involved in vitamin B12 uptake, BtuC"/>
    <property type="match status" value="1"/>
</dbReference>
<evidence type="ECO:0000313" key="10">
    <source>
        <dbReference type="Proteomes" id="UP000198964"/>
    </source>
</evidence>
<organism evidence="9 10">
    <name type="scientific">Sunxiuqinia elliptica</name>
    <dbReference type="NCBI Taxonomy" id="655355"/>
    <lineage>
        <taxon>Bacteria</taxon>
        <taxon>Pseudomonadati</taxon>
        <taxon>Bacteroidota</taxon>
        <taxon>Bacteroidia</taxon>
        <taxon>Marinilabiliales</taxon>
        <taxon>Prolixibacteraceae</taxon>
        <taxon>Sunxiuqinia</taxon>
    </lineage>
</organism>